<accession>A0A9X1XRI0</accession>
<dbReference type="Proteomes" id="UP001139260">
    <property type="component" value="Unassembled WGS sequence"/>
</dbReference>
<dbReference type="RefSeq" id="WP_188049821.1">
    <property type="nucleotide sequence ID" value="NZ_JALNUB010000004.1"/>
</dbReference>
<evidence type="ECO:0000313" key="2">
    <source>
        <dbReference type="Proteomes" id="UP001139260"/>
    </source>
</evidence>
<gene>
    <name evidence="1" type="ORF">MW871_07115</name>
</gene>
<dbReference type="AlphaFoldDB" id="A0A9X1XRI0"/>
<organism evidence="1 2">
    <name type="scientific">Flavobacterium pygoscelis</name>
    <dbReference type="NCBI Taxonomy" id="2893176"/>
    <lineage>
        <taxon>Bacteria</taxon>
        <taxon>Pseudomonadati</taxon>
        <taxon>Bacteroidota</taxon>
        <taxon>Flavobacteriia</taxon>
        <taxon>Flavobacteriales</taxon>
        <taxon>Flavobacteriaceae</taxon>
        <taxon>Flavobacterium</taxon>
    </lineage>
</organism>
<keyword evidence="2" id="KW-1185">Reference proteome</keyword>
<evidence type="ECO:0000313" key="1">
    <source>
        <dbReference type="EMBL" id="MCK8141663.1"/>
    </source>
</evidence>
<comment type="caution">
    <text evidence="1">The sequence shown here is derived from an EMBL/GenBank/DDBJ whole genome shotgun (WGS) entry which is preliminary data.</text>
</comment>
<name>A0A9X1XRI0_9FLAO</name>
<reference evidence="1" key="1">
    <citation type="submission" date="2022-04" db="EMBL/GenBank/DDBJ databases">
        <title>Flavobacterium pygoscelis sp. nov. isolated from Chinstrap chick (Pygoscelis antarcticus).</title>
        <authorList>
            <person name="Irgang R."/>
            <person name="Poblete-Morales M."/>
            <person name="Avendano-Herrera R."/>
        </authorList>
    </citation>
    <scope>NUCLEOTIDE SEQUENCE</scope>
    <source>
        <strain evidence="1">I-SCBP12n</strain>
    </source>
</reference>
<sequence>MNWIRKTIFIIGLSFVFLFVFTTNQSRGETLEVEQNKTSFAADNVHTSVFIQPQVASSFLPHYKNPSCSFIKYLISYSSVIPDFKIKTLFIRFDYQDIDRCEKVSLLLFPYHSFW</sequence>
<protein>
    <submittedName>
        <fullName evidence="1">Uncharacterized protein</fullName>
    </submittedName>
</protein>
<proteinExistence type="predicted"/>
<dbReference type="EMBL" id="JALNUB010000004">
    <property type="protein sequence ID" value="MCK8141663.1"/>
    <property type="molecule type" value="Genomic_DNA"/>
</dbReference>